<dbReference type="Proteomes" id="UP000078287">
    <property type="component" value="Unassembled WGS sequence"/>
</dbReference>
<dbReference type="PANTHER" id="PTHR30523:SF32">
    <property type="entry name" value="PHOSPHOENOLPYRUVATE CARBOXYLASE"/>
    <property type="match status" value="1"/>
</dbReference>
<dbReference type="InterPro" id="IPR015813">
    <property type="entry name" value="Pyrv/PenolPyrv_kinase-like_dom"/>
</dbReference>
<dbReference type="GO" id="GO:0005829">
    <property type="term" value="C:cytosol"/>
    <property type="evidence" value="ECO:0007669"/>
    <property type="project" value="TreeGrafter"/>
</dbReference>
<dbReference type="PANTHER" id="PTHR30523">
    <property type="entry name" value="PHOSPHOENOLPYRUVATE CARBOXYLASE"/>
    <property type="match status" value="1"/>
</dbReference>
<evidence type="ECO:0000256" key="1">
    <source>
        <dbReference type="ARBA" id="ARBA00003670"/>
    </source>
</evidence>
<reference evidence="5 6" key="1">
    <citation type="submission" date="2016-04" db="EMBL/GenBank/DDBJ databases">
        <title>Chloroflexus islandicus sp. nov., a thermophilic filamentous anoxygenic phototrophic bacterium from geyser Strokkur (Iceland).</title>
        <authorList>
            <person name="Gaisin V.A."/>
            <person name="Kalashnikov A.M."/>
            <person name="Sukhacheva M.V."/>
            <person name="Grouzdev D.S."/>
            <person name="Ivanov T.M."/>
            <person name="Kuznetsov B."/>
            <person name="Gorlenko V.M."/>
        </authorList>
    </citation>
    <scope>NUCLEOTIDE SEQUENCE [LARGE SCALE GENOMIC DNA]</scope>
    <source>
        <strain evidence="6">isl-2</strain>
    </source>
</reference>
<evidence type="ECO:0000313" key="6">
    <source>
        <dbReference type="Proteomes" id="UP000078287"/>
    </source>
</evidence>
<evidence type="ECO:0000313" key="5">
    <source>
        <dbReference type="EMBL" id="OAN46196.1"/>
    </source>
</evidence>
<comment type="function">
    <text evidence="1">Forms oxaloacetate, a four-carbon dicarboxylic acid source for the tricarboxylic acid cycle.</text>
</comment>
<dbReference type="SUPFAM" id="SSF51621">
    <property type="entry name" value="Phosphoenolpyruvate/pyruvate domain"/>
    <property type="match status" value="1"/>
</dbReference>
<dbReference type="InterPro" id="IPR018129">
    <property type="entry name" value="PEP_COase_Lys_AS"/>
</dbReference>
<dbReference type="GO" id="GO:0006099">
    <property type="term" value="P:tricarboxylic acid cycle"/>
    <property type="evidence" value="ECO:0007669"/>
    <property type="project" value="InterPro"/>
</dbReference>
<protein>
    <recommendedName>
        <fullName evidence="2">Phosphoenolpyruvate carboxylase</fullName>
    </recommendedName>
</protein>
<evidence type="ECO:0000256" key="4">
    <source>
        <dbReference type="PROSITE-ProRule" id="PRU10112"/>
    </source>
</evidence>
<dbReference type="RefSeq" id="WP_066786198.1">
    <property type="nucleotide sequence ID" value="NZ_LWQS01000047.1"/>
</dbReference>
<sequence length="910" mass="101080">MQPFDQTKVDQDFSFLLKHFRAVLKHVGEQSVAEALPWLRAATDDSAVSTRSLVRALGIAFQLLNIAEENAAVQQRRIADRDPELRPETGRWRDALQKLQRAGLSAAEIAAELPSIAVEPVLTAHPTEVKRATVLAHNRELYLLMVRHESQRWSPAEQAEIEAEIETVLERLWRTGDIFLNKPAVPSEVRNVLHYLVNVFPDVLPVLDTQLRYAWSMAGFDPALLADRWPRLSFGSWVGGDRDGHPLVTADITAQTLQELRLQALRLLRRRLRAAASHLSISDILFPPPAGLTAQIERLAAGLGERGQRAIARNPNEPWRQALNLMLARLPIDDSPAEAARLVDEPGRYRDADELLVDLRELAGYLREIGADRLAEAEIRPLMQLVQTFGFHLATLDIRQNSHFHDRALAQLLAAAGLPADDLLGGDPERRRAMLEREVASPRPFAHPDTPLGPEAAAVVGCYRVLAAHIARHGPAGIGPLIISMTRDVTDVLVVYLLAREAGLACATPEGLVCRLPVVPLFETIEDLEHSPQILADILDHPVTRRSLMAQAHGGELVQQVMVGYSDSNKDGGILASQWALYRAQRAMAEVGRARGVRIRFFHGRGGTISRGAGPTNRFIAMLPPGTLNGDLRLTEQGEVIAQKYANRLTAAYNLELLIAGTTTHTLLHRQQAPEPHPLEPVMDWLAQQAHAAYRDLIEREGFITFFRQATPIDVIEQSRIGSRPARRTGQATLADLRAIPWVFSWNQSRFYLPGWYGVGSALSALQRTDPAAWRKLCAEQWDWPLLRYLLANVATSLQTAHRPTMHAYAELVEDAGIRQRFLDLIDAEFERTEAALTAIFGMPLAQRRPQVAVTLARRQAGLAPLHRRQIALIRQWRAQQAANDPAAEETLTDLLLLINAIAAGLRTTG</sequence>
<dbReference type="Gene3D" id="1.20.1440.90">
    <property type="entry name" value="Phosphoenolpyruvate/pyruvate domain"/>
    <property type="match status" value="1"/>
</dbReference>
<proteinExistence type="predicted"/>
<dbReference type="Pfam" id="PF00311">
    <property type="entry name" value="PEPcase"/>
    <property type="match status" value="1"/>
</dbReference>
<dbReference type="PROSITE" id="PS00393">
    <property type="entry name" value="PEPCASE_2"/>
    <property type="match status" value="1"/>
</dbReference>
<dbReference type="GO" id="GO:0015977">
    <property type="term" value="P:carbon fixation"/>
    <property type="evidence" value="ECO:0007669"/>
    <property type="project" value="InterPro"/>
</dbReference>
<feature type="active site" evidence="4">
    <location>
        <position position="570"/>
    </location>
</feature>
<dbReference type="PRINTS" id="PR00150">
    <property type="entry name" value="PEPCARBXLASE"/>
</dbReference>
<dbReference type="OrthoDB" id="9768133at2"/>
<dbReference type="STRING" id="1707952.A6A03_13100"/>
<dbReference type="GO" id="GO:0008964">
    <property type="term" value="F:phosphoenolpyruvate carboxylase activity"/>
    <property type="evidence" value="ECO:0007669"/>
    <property type="project" value="InterPro"/>
</dbReference>
<dbReference type="InterPro" id="IPR021135">
    <property type="entry name" value="PEP_COase"/>
</dbReference>
<keyword evidence="6" id="KW-1185">Reference proteome</keyword>
<dbReference type="PROSITE" id="PS00781">
    <property type="entry name" value="PEPCASE_1"/>
    <property type="match status" value="1"/>
</dbReference>
<keyword evidence="5" id="KW-0670">Pyruvate</keyword>
<evidence type="ECO:0000256" key="2">
    <source>
        <dbReference type="ARBA" id="ARBA00022419"/>
    </source>
</evidence>
<accession>A0A178MCD6</accession>
<feature type="active site" evidence="3">
    <location>
        <position position="125"/>
    </location>
</feature>
<organism evidence="5 6">
    <name type="scientific">Chloroflexus islandicus</name>
    <dbReference type="NCBI Taxonomy" id="1707952"/>
    <lineage>
        <taxon>Bacteria</taxon>
        <taxon>Bacillati</taxon>
        <taxon>Chloroflexota</taxon>
        <taxon>Chloroflexia</taxon>
        <taxon>Chloroflexales</taxon>
        <taxon>Chloroflexineae</taxon>
        <taxon>Chloroflexaceae</taxon>
        <taxon>Chloroflexus</taxon>
    </lineage>
</organism>
<name>A0A178MCD6_9CHLR</name>
<dbReference type="EMBL" id="LWQS01000047">
    <property type="protein sequence ID" value="OAN46196.1"/>
    <property type="molecule type" value="Genomic_DNA"/>
</dbReference>
<comment type="caution">
    <text evidence="5">The sequence shown here is derived from an EMBL/GenBank/DDBJ whole genome shotgun (WGS) entry which is preliminary data.</text>
</comment>
<gene>
    <name evidence="5" type="ORF">A6A03_13100</name>
</gene>
<dbReference type="AlphaFoldDB" id="A0A178MCD6"/>
<dbReference type="InterPro" id="IPR033129">
    <property type="entry name" value="PEPCASE_His_AS"/>
</dbReference>
<evidence type="ECO:0000256" key="3">
    <source>
        <dbReference type="PROSITE-ProRule" id="PRU10111"/>
    </source>
</evidence>